<dbReference type="SUPFAM" id="SSF111331">
    <property type="entry name" value="NAD kinase/diacylglycerol kinase-like"/>
    <property type="match status" value="1"/>
</dbReference>
<dbReference type="InterPro" id="IPR016064">
    <property type="entry name" value="NAD/diacylglycerol_kinase_sf"/>
</dbReference>
<evidence type="ECO:0000256" key="4">
    <source>
        <dbReference type="ARBA" id="ARBA00022741"/>
    </source>
</evidence>
<keyword evidence="7" id="KW-0594">Phospholipid biosynthesis</keyword>
<evidence type="ECO:0000256" key="3">
    <source>
        <dbReference type="ARBA" id="ARBA00022679"/>
    </source>
</evidence>
<protein>
    <submittedName>
        <fullName evidence="10">Diacylglycerol kinase family protein</fullName>
    </submittedName>
</protein>
<evidence type="ECO:0000256" key="7">
    <source>
        <dbReference type="ARBA" id="ARBA00023209"/>
    </source>
</evidence>
<accession>A0ABU2DSB2</accession>
<dbReference type="PANTHER" id="PTHR12358:SF106">
    <property type="entry name" value="LIPID KINASE YEGS"/>
    <property type="match status" value="1"/>
</dbReference>
<proteinExistence type="inferred from homology"/>
<dbReference type="Gene3D" id="3.40.50.10330">
    <property type="entry name" value="Probable inorganic polyphosphate/atp-NAD kinase, domain 1"/>
    <property type="match status" value="1"/>
</dbReference>
<organism evidence="10 11">
    <name type="scientific">Nesterenkonia aerolata</name>
    <dbReference type="NCBI Taxonomy" id="3074079"/>
    <lineage>
        <taxon>Bacteria</taxon>
        <taxon>Bacillati</taxon>
        <taxon>Actinomycetota</taxon>
        <taxon>Actinomycetes</taxon>
        <taxon>Micrococcales</taxon>
        <taxon>Micrococcaceae</taxon>
        <taxon>Nesterenkonia</taxon>
    </lineage>
</organism>
<dbReference type="EMBL" id="JAVKGR010000006">
    <property type="protein sequence ID" value="MDR8019296.1"/>
    <property type="molecule type" value="Genomic_DNA"/>
</dbReference>
<dbReference type="GO" id="GO:0016301">
    <property type="term" value="F:kinase activity"/>
    <property type="evidence" value="ECO:0007669"/>
    <property type="project" value="UniProtKB-KW"/>
</dbReference>
<evidence type="ECO:0000313" key="11">
    <source>
        <dbReference type="Proteomes" id="UP001251870"/>
    </source>
</evidence>
<gene>
    <name evidence="10" type="ORF">RIL96_06920</name>
</gene>
<comment type="similarity">
    <text evidence="2">Belongs to the diacylglycerol/lipid kinase family.</text>
</comment>
<feature type="domain" description="DAGKc" evidence="9">
    <location>
        <begin position="17"/>
        <end position="151"/>
    </location>
</feature>
<evidence type="ECO:0000256" key="1">
    <source>
        <dbReference type="ARBA" id="ARBA00001946"/>
    </source>
</evidence>
<keyword evidence="5 10" id="KW-0418">Kinase</keyword>
<keyword evidence="8" id="KW-1208">Phospholipid metabolism</keyword>
<dbReference type="InterPro" id="IPR045540">
    <property type="entry name" value="YegS/DAGK_C"/>
</dbReference>
<dbReference type="Proteomes" id="UP001251870">
    <property type="component" value="Unassembled WGS sequence"/>
</dbReference>
<dbReference type="Pfam" id="PF19279">
    <property type="entry name" value="YegS_C"/>
    <property type="match status" value="1"/>
</dbReference>
<keyword evidence="6" id="KW-0067">ATP-binding</keyword>
<keyword evidence="3" id="KW-0808">Transferase</keyword>
<dbReference type="Gene3D" id="2.60.200.40">
    <property type="match status" value="1"/>
</dbReference>
<evidence type="ECO:0000256" key="2">
    <source>
        <dbReference type="ARBA" id="ARBA00005983"/>
    </source>
</evidence>
<evidence type="ECO:0000313" key="10">
    <source>
        <dbReference type="EMBL" id="MDR8019296.1"/>
    </source>
</evidence>
<sequence>MSSEEGAGREVAESGPPVRRRVLVLLNPRAGRRRTMARARRRIEAYTGLSVELIVPEPGDHAAQMEQARAVIAEGVDAVVVRGGDGMVAAGLSLVLGAQGDPIPLGVVPAGTGNDFARATGLSRRDPREALDVVLRALERPVMRVAAVDALRLRVSTDGAVHDERWVANSVNIGFDAQVNRRADALTRVPGSLRYLVALFGEVRRFRPISFEAAVDGEPIARRESALICMQNGPTIGGGIPLAPGAEIADGRAEVSYVDPLSRPGLVGLFPLVYLRAHRLLRPLHTRRARRLRVQVPAGVPLFADGDAVLAGDHPGCEVEVDVVPGAVSLLR</sequence>
<name>A0ABU2DSB2_9MICC</name>
<evidence type="ECO:0000256" key="8">
    <source>
        <dbReference type="ARBA" id="ARBA00023264"/>
    </source>
</evidence>
<comment type="cofactor">
    <cofactor evidence="1">
        <name>Mg(2+)</name>
        <dbReference type="ChEBI" id="CHEBI:18420"/>
    </cofactor>
</comment>
<keyword evidence="11" id="KW-1185">Reference proteome</keyword>
<dbReference type="PANTHER" id="PTHR12358">
    <property type="entry name" value="SPHINGOSINE KINASE"/>
    <property type="match status" value="1"/>
</dbReference>
<comment type="caution">
    <text evidence="10">The sequence shown here is derived from an EMBL/GenBank/DDBJ whole genome shotgun (WGS) entry which is preliminary data.</text>
</comment>
<keyword evidence="4" id="KW-0547">Nucleotide-binding</keyword>
<reference evidence="10 11" key="1">
    <citation type="submission" date="2023-09" db="EMBL/GenBank/DDBJ databases">
        <title>Description of three actinobacteria isolated from air of manufacturing shop in a pharmaceutical factory.</title>
        <authorList>
            <person name="Zhang D.-F."/>
        </authorList>
    </citation>
    <scope>NUCLEOTIDE SEQUENCE [LARGE SCALE GENOMIC DNA]</scope>
    <source>
        <strain evidence="10 11">LY-0111</strain>
    </source>
</reference>
<dbReference type="InterPro" id="IPR001206">
    <property type="entry name" value="Diacylglycerol_kinase_cat_dom"/>
</dbReference>
<evidence type="ECO:0000259" key="9">
    <source>
        <dbReference type="PROSITE" id="PS50146"/>
    </source>
</evidence>
<evidence type="ECO:0000256" key="6">
    <source>
        <dbReference type="ARBA" id="ARBA00022840"/>
    </source>
</evidence>
<keyword evidence="7" id="KW-0443">Lipid metabolism</keyword>
<dbReference type="SMART" id="SM00046">
    <property type="entry name" value="DAGKc"/>
    <property type="match status" value="1"/>
</dbReference>
<dbReference type="Pfam" id="PF00781">
    <property type="entry name" value="DAGK_cat"/>
    <property type="match status" value="1"/>
</dbReference>
<dbReference type="InterPro" id="IPR050187">
    <property type="entry name" value="Lipid_Phosphate_FormReg"/>
</dbReference>
<dbReference type="RefSeq" id="WP_310548285.1">
    <property type="nucleotide sequence ID" value="NZ_JAVKGR010000006.1"/>
</dbReference>
<dbReference type="PROSITE" id="PS50146">
    <property type="entry name" value="DAGK"/>
    <property type="match status" value="1"/>
</dbReference>
<dbReference type="InterPro" id="IPR017438">
    <property type="entry name" value="ATP-NAD_kinase_N"/>
</dbReference>
<evidence type="ECO:0000256" key="5">
    <source>
        <dbReference type="ARBA" id="ARBA00022777"/>
    </source>
</evidence>
<keyword evidence="7" id="KW-0444">Lipid biosynthesis</keyword>